<dbReference type="PANTHER" id="PTHR46600">
    <property type="entry name" value="THAP DOMAIN-CONTAINING"/>
    <property type="match status" value="1"/>
</dbReference>
<evidence type="ECO:0000256" key="6">
    <source>
        <dbReference type="ARBA" id="ARBA00023015"/>
    </source>
</evidence>
<evidence type="ECO:0000256" key="12">
    <source>
        <dbReference type="PROSITE-ProRule" id="PRU00309"/>
    </source>
</evidence>
<dbReference type="Proteomes" id="UP001153636">
    <property type="component" value="Chromosome 8"/>
</dbReference>
<evidence type="ECO:0000313" key="14">
    <source>
        <dbReference type="EMBL" id="CAH1114895.1"/>
    </source>
</evidence>
<dbReference type="AlphaFoldDB" id="A0A9P0DDH5"/>
<dbReference type="InterPro" id="IPR038441">
    <property type="entry name" value="THAP_Znf_sf"/>
</dbReference>
<name>A0A9P0DDH5_9CUCU</name>
<dbReference type="OrthoDB" id="7683421at2759"/>
<feature type="domain" description="THAP-type" evidence="13">
    <location>
        <begin position="4"/>
        <end position="90"/>
    </location>
</feature>
<keyword evidence="8 12" id="KW-0238">DNA-binding</keyword>
<dbReference type="Gene3D" id="6.20.210.20">
    <property type="entry name" value="THAP domain"/>
    <property type="match status" value="1"/>
</dbReference>
<evidence type="ECO:0000256" key="7">
    <source>
        <dbReference type="ARBA" id="ARBA00023054"/>
    </source>
</evidence>
<dbReference type="SMART" id="SM00980">
    <property type="entry name" value="THAP"/>
    <property type="match status" value="1"/>
</dbReference>
<keyword evidence="6" id="KW-0805">Transcription regulation</keyword>
<dbReference type="GO" id="GO:0043565">
    <property type="term" value="F:sequence-specific DNA binding"/>
    <property type="evidence" value="ECO:0007669"/>
    <property type="project" value="InterPro"/>
</dbReference>
<organism evidence="14 15">
    <name type="scientific">Psylliodes chrysocephalus</name>
    <dbReference type="NCBI Taxonomy" id="3402493"/>
    <lineage>
        <taxon>Eukaryota</taxon>
        <taxon>Metazoa</taxon>
        <taxon>Ecdysozoa</taxon>
        <taxon>Arthropoda</taxon>
        <taxon>Hexapoda</taxon>
        <taxon>Insecta</taxon>
        <taxon>Pterygota</taxon>
        <taxon>Neoptera</taxon>
        <taxon>Endopterygota</taxon>
        <taxon>Coleoptera</taxon>
        <taxon>Polyphaga</taxon>
        <taxon>Cucujiformia</taxon>
        <taxon>Chrysomeloidea</taxon>
        <taxon>Chrysomelidae</taxon>
        <taxon>Galerucinae</taxon>
        <taxon>Alticini</taxon>
        <taxon>Psylliodes</taxon>
    </lineage>
</organism>
<dbReference type="SMART" id="SM00692">
    <property type="entry name" value="DM3"/>
    <property type="match status" value="1"/>
</dbReference>
<evidence type="ECO:0000256" key="2">
    <source>
        <dbReference type="ARBA" id="ARBA00006177"/>
    </source>
</evidence>
<proteinExistence type="inferred from homology"/>
<evidence type="ECO:0000256" key="11">
    <source>
        <dbReference type="ARBA" id="ARBA00023306"/>
    </source>
</evidence>
<evidence type="ECO:0000256" key="4">
    <source>
        <dbReference type="ARBA" id="ARBA00022771"/>
    </source>
</evidence>
<dbReference type="InterPro" id="IPR026516">
    <property type="entry name" value="THAP1/10"/>
</dbReference>
<dbReference type="Pfam" id="PF05485">
    <property type="entry name" value="THAP"/>
    <property type="match status" value="1"/>
</dbReference>
<dbReference type="PANTHER" id="PTHR46600:SF1">
    <property type="entry name" value="THAP DOMAIN-CONTAINING PROTEIN 1"/>
    <property type="match status" value="1"/>
</dbReference>
<evidence type="ECO:0000313" key="15">
    <source>
        <dbReference type="Proteomes" id="UP001153636"/>
    </source>
</evidence>
<sequence>MNNLTKTVHQCCVCHKSSRHEKRTLSFFRFPKDEKRFAEWKAVLQLEKFASFSAKYCYEHFRICSNHFEDKMFAGMGKNRLKKDAVPKQLPRPDRKSLFLESVGEPEPVASTSQKHISTEFEKYLTDYPGISNIVHVDVTRIKQED</sequence>
<keyword evidence="10" id="KW-0539">Nucleus</keyword>
<keyword evidence="7" id="KW-0175">Coiled coil</keyword>
<comment type="subcellular location">
    <subcellularLocation>
        <location evidence="1">Nucleus</location>
        <location evidence="1">Nucleoplasm</location>
    </subcellularLocation>
</comment>
<keyword evidence="3" id="KW-0479">Metal-binding</keyword>
<comment type="similarity">
    <text evidence="2">Belongs to the THAP1 family.</text>
</comment>
<dbReference type="InterPro" id="IPR006612">
    <property type="entry name" value="THAP_Znf"/>
</dbReference>
<reference evidence="14" key="1">
    <citation type="submission" date="2022-01" db="EMBL/GenBank/DDBJ databases">
        <authorList>
            <person name="King R."/>
        </authorList>
    </citation>
    <scope>NUCLEOTIDE SEQUENCE</scope>
</reference>
<evidence type="ECO:0000256" key="9">
    <source>
        <dbReference type="ARBA" id="ARBA00023163"/>
    </source>
</evidence>
<dbReference type="GO" id="GO:0008270">
    <property type="term" value="F:zinc ion binding"/>
    <property type="evidence" value="ECO:0007669"/>
    <property type="project" value="UniProtKB-KW"/>
</dbReference>
<evidence type="ECO:0000256" key="1">
    <source>
        <dbReference type="ARBA" id="ARBA00004642"/>
    </source>
</evidence>
<evidence type="ECO:0000256" key="3">
    <source>
        <dbReference type="ARBA" id="ARBA00022723"/>
    </source>
</evidence>
<evidence type="ECO:0000259" key="13">
    <source>
        <dbReference type="PROSITE" id="PS50950"/>
    </source>
</evidence>
<protein>
    <recommendedName>
        <fullName evidence="13">THAP-type domain-containing protein</fullName>
    </recommendedName>
</protein>
<accession>A0A9P0DDH5</accession>
<dbReference type="PROSITE" id="PS50950">
    <property type="entry name" value="ZF_THAP"/>
    <property type="match status" value="1"/>
</dbReference>
<evidence type="ECO:0000256" key="5">
    <source>
        <dbReference type="ARBA" id="ARBA00022833"/>
    </source>
</evidence>
<evidence type="ECO:0000256" key="8">
    <source>
        <dbReference type="ARBA" id="ARBA00023125"/>
    </source>
</evidence>
<gene>
    <name evidence="14" type="ORF">PSYICH_LOCUS14071</name>
</gene>
<keyword evidence="15" id="KW-1185">Reference proteome</keyword>
<evidence type="ECO:0000256" key="10">
    <source>
        <dbReference type="ARBA" id="ARBA00023242"/>
    </source>
</evidence>
<keyword evidence="4 12" id="KW-0863">Zinc-finger</keyword>
<dbReference type="EMBL" id="OV651820">
    <property type="protein sequence ID" value="CAH1114895.1"/>
    <property type="molecule type" value="Genomic_DNA"/>
</dbReference>
<keyword evidence="11" id="KW-0131">Cell cycle</keyword>
<keyword evidence="9" id="KW-0804">Transcription</keyword>
<keyword evidence="5" id="KW-0862">Zinc</keyword>
<dbReference type="SUPFAM" id="SSF57716">
    <property type="entry name" value="Glucocorticoid receptor-like (DNA-binding domain)"/>
    <property type="match status" value="1"/>
</dbReference>
<dbReference type="GO" id="GO:0005654">
    <property type="term" value="C:nucleoplasm"/>
    <property type="evidence" value="ECO:0007669"/>
    <property type="project" value="UniProtKB-SubCell"/>
</dbReference>